<dbReference type="OrthoDB" id="10023333at2759"/>
<feature type="region of interest" description="Disordered" evidence="1">
    <location>
        <begin position="180"/>
        <end position="226"/>
    </location>
</feature>
<keyword evidence="3" id="KW-1185">Reference proteome</keyword>
<sequence>MISMKPKPKRNKSRLQHRQKCDVNLGVLKIQRRCGGSVNPGRGNLSLWLGGFRTGKVMFSFHKPKIYRSINGCCICKAKSSSSRFTDSKKYEPEFERCFRISEKRSGEICNACVLLVKRWKKLPIGTNRDWHHVVDARAGPGTKCTTKNKIKTERKPAKKLRLRLCRSKHISTEVLSDDVAGNEDSLSESSSLSVPLSRVPSPSPSNSSDDSTVLEEPDEDMDQDIIAKKRRAKGIMNKIKKHRKTPCNNHKKSSFLDMTFWREERICCGVIFRGPHGEALIYPKLLRPCHCRRNGESANRFMSQGDGTSFLPNATNTATHVACSTGRNQFPNGISA</sequence>
<proteinExistence type="predicted"/>
<dbReference type="PANTHER" id="PTHR13422:SF12">
    <property type="entry name" value="SIN3-HDAC COMPLEX-ASSOCIATED FACTOR"/>
    <property type="match status" value="1"/>
</dbReference>
<dbReference type="PANTHER" id="PTHR13422">
    <property type="entry name" value="SIN3-HDAC COMPLEX-ASSOCIATED FACTOR"/>
    <property type="match status" value="1"/>
</dbReference>
<accession>A0A8X6YEL6</accession>
<evidence type="ECO:0000256" key="1">
    <source>
        <dbReference type="SAM" id="MobiDB-lite"/>
    </source>
</evidence>
<dbReference type="InterPro" id="IPR026065">
    <property type="entry name" value="FAM60A"/>
</dbReference>
<dbReference type="Proteomes" id="UP000886998">
    <property type="component" value="Unassembled WGS sequence"/>
</dbReference>
<dbReference type="GO" id="GO:0070822">
    <property type="term" value="C:Sin3-type complex"/>
    <property type="evidence" value="ECO:0007669"/>
    <property type="project" value="TreeGrafter"/>
</dbReference>
<evidence type="ECO:0000313" key="2">
    <source>
        <dbReference type="EMBL" id="GFY70883.1"/>
    </source>
</evidence>
<evidence type="ECO:0000313" key="3">
    <source>
        <dbReference type="Proteomes" id="UP000886998"/>
    </source>
</evidence>
<dbReference type="GO" id="GO:0030336">
    <property type="term" value="P:negative regulation of cell migration"/>
    <property type="evidence" value="ECO:0007669"/>
    <property type="project" value="TreeGrafter"/>
</dbReference>
<organism evidence="2 3">
    <name type="scientific">Trichonephila inaurata madagascariensis</name>
    <dbReference type="NCBI Taxonomy" id="2747483"/>
    <lineage>
        <taxon>Eukaryota</taxon>
        <taxon>Metazoa</taxon>
        <taxon>Ecdysozoa</taxon>
        <taxon>Arthropoda</taxon>
        <taxon>Chelicerata</taxon>
        <taxon>Arachnida</taxon>
        <taxon>Araneae</taxon>
        <taxon>Araneomorphae</taxon>
        <taxon>Entelegynae</taxon>
        <taxon>Araneoidea</taxon>
        <taxon>Nephilidae</taxon>
        <taxon>Trichonephila</taxon>
        <taxon>Trichonephila inaurata</taxon>
    </lineage>
</organism>
<name>A0A8X6YEL6_9ARAC</name>
<comment type="caution">
    <text evidence="2">The sequence shown here is derived from an EMBL/GenBank/DDBJ whole genome shotgun (WGS) entry which is preliminary data.</text>
</comment>
<dbReference type="Pfam" id="PF15396">
    <property type="entry name" value="FAM60A"/>
    <property type="match status" value="1"/>
</dbReference>
<reference evidence="2" key="1">
    <citation type="submission" date="2020-08" db="EMBL/GenBank/DDBJ databases">
        <title>Multicomponent nature underlies the extraordinary mechanical properties of spider dragline silk.</title>
        <authorList>
            <person name="Kono N."/>
            <person name="Nakamura H."/>
            <person name="Mori M."/>
            <person name="Yoshida Y."/>
            <person name="Ohtoshi R."/>
            <person name="Malay A.D."/>
            <person name="Moran D.A.P."/>
            <person name="Tomita M."/>
            <person name="Numata K."/>
            <person name="Arakawa K."/>
        </authorList>
    </citation>
    <scope>NUCLEOTIDE SEQUENCE</scope>
</reference>
<feature type="compositionally biased region" description="Low complexity" evidence="1">
    <location>
        <begin position="188"/>
        <end position="212"/>
    </location>
</feature>
<gene>
    <name evidence="2" type="primary">Sinhcaf</name>
    <name evidence="2" type="ORF">TNIN_59801</name>
</gene>
<dbReference type="AlphaFoldDB" id="A0A8X6YEL6"/>
<dbReference type="EMBL" id="BMAV01018483">
    <property type="protein sequence ID" value="GFY70883.1"/>
    <property type="molecule type" value="Genomic_DNA"/>
</dbReference>
<protein>
    <submittedName>
        <fullName evidence="2">SIN3-HDAC complex-associated factor</fullName>
    </submittedName>
</protein>
<feature type="compositionally biased region" description="Acidic residues" evidence="1">
    <location>
        <begin position="213"/>
        <end position="224"/>
    </location>
</feature>